<dbReference type="Gene3D" id="3.90.470.20">
    <property type="entry name" value="4'-phosphopantetheinyl transferase domain"/>
    <property type="match status" value="1"/>
</dbReference>
<feature type="binding site" evidence="8">
    <location>
        <position position="75"/>
    </location>
    <ligand>
        <name>Mg(2+)</name>
        <dbReference type="ChEBI" id="CHEBI:18420"/>
    </ligand>
</feature>
<gene>
    <name evidence="8 10" type="primary">acpS</name>
    <name evidence="10" type="ORF">KAK11_17770</name>
</gene>
<keyword evidence="11" id="KW-1185">Reference proteome</keyword>
<sequence length="151" mass="16018">MQTLQIDPQWAARALPGQRLCAGIDTVALASLRESLAAFGPRFVQRLFTAQEQAVAAESVDGGVERLAARFAAKEAAIKAFGLSEVGVDWRQIEVFRLPSGKPELRLHGRALAHAQALGVRSMTVSLSHDGEQACALVVAVADEAASPECV</sequence>
<comment type="cofactor">
    <cofactor evidence="8">
        <name>Mg(2+)</name>
        <dbReference type="ChEBI" id="CHEBI:18420"/>
    </cofactor>
</comment>
<keyword evidence="5 8" id="KW-0460">Magnesium</keyword>
<keyword evidence="3 8" id="KW-0479">Metal-binding</keyword>
<dbReference type="InterPro" id="IPR008278">
    <property type="entry name" value="4-PPantetheinyl_Trfase_dom"/>
</dbReference>
<dbReference type="GO" id="GO:0008897">
    <property type="term" value="F:holo-[acyl-carrier-protein] synthase activity"/>
    <property type="evidence" value="ECO:0007669"/>
    <property type="project" value="UniProtKB-EC"/>
</dbReference>
<keyword evidence="6 8" id="KW-0443">Lipid metabolism</keyword>
<evidence type="ECO:0000256" key="6">
    <source>
        <dbReference type="ARBA" id="ARBA00023098"/>
    </source>
</evidence>
<keyword evidence="8" id="KW-0963">Cytoplasm</keyword>
<keyword evidence="1 8" id="KW-0444">Lipid biosynthesis</keyword>
<feature type="domain" description="4'-phosphopantetheinyl transferase" evidence="9">
    <location>
        <begin position="23"/>
        <end position="120"/>
    </location>
</feature>
<protein>
    <recommendedName>
        <fullName evidence="8">Holo-[acyl-carrier-protein] synthase</fullName>
        <shortName evidence="8">Holo-ACP synthase</shortName>
        <ecNumber evidence="8">2.7.8.7</ecNumber>
    </recommendedName>
    <alternativeName>
        <fullName evidence="8">4'-phosphopantetheinyl transferase AcpS</fullName>
    </alternativeName>
</protein>
<comment type="function">
    <text evidence="8">Transfers the 4'-phosphopantetheine moiety from coenzyme A to a Ser of acyl-carrier-protein.</text>
</comment>
<comment type="catalytic activity">
    <reaction evidence="8">
        <text>apo-[ACP] + CoA = holo-[ACP] + adenosine 3',5'-bisphosphate + H(+)</text>
        <dbReference type="Rhea" id="RHEA:12068"/>
        <dbReference type="Rhea" id="RHEA-COMP:9685"/>
        <dbReference type="Rhea" id="RHEA-COMP:9690"/>
        <dbReference type="ChEBI" id="CHEBI:15378"/>
        <dbReference type="ChEBI" id="CHEBI:29999"/>
        <dbReference type="ChEBI" id="CHEBI:57287"/>
        <dbReference type="ChEBI" id="CHEBI:58343"/>
        <dbReference type="ChEBI" id="CHEBI:64479"/>
        <dbReference type="EC" id="2.7.8.7"/>
    </reaction>
</comment>
<evidence type="ECO:0000313" key="11">
    <source>
        <dbReference type="Proteomes" id="UP000672097"/>
    </source>
</evidence>
<keyword evidence="4 8" id="KW-0276">Fatty acid metabolism</keyword>
<organism evidence="10 11">
    <name type="scientific">Ideonella paludis</name>
    <dbReference type="NCBI Taxonomy" id="1233411"/>
    <lineage>
        <taxon>Bacteria</taxon>
        <taxon>Pseudomonadati</taxon>
        <taxon>Pseudomonadota</taxon>
        <taxon>Betaproteobacteria</taxon>
        <taxon>Burkholderiales</taxon>
        <taxon>Sphaerotilaceae</taxon>
        <taxon>Ideonella</taxon>
    </lineage>
</organism>
<evidence type="ECO:0000256" key="5">
    <source>
        <dbReference type="ARBA" id="ARBA00022842"/>
    </source>
</evidence>
<dbReference type="InterPro" id="IPR004568">
    <property type="entry name" value="Ppantetheine-prot_Trfase_dom"/>
</dbReference>
<dbReference type="Pfam" id="PF01648">
    <property type="entry name" value="ACPS"/>
    <property type="match status" value="1"/>
</dbReference>
<evidence type="ECO:0000313" key="10">
    <source>
        <dbReference type="EMBL" id="MBQ0937179.1"/>
    </source>
</evidence>
<evidence type="ECO:0000256" key="4">
    <source>
        <dbReference type="ARBA" id="ARBA00022832"/>
    </source>
</evidence>
<dbReference type="EMBL" id="JAGQDG010000007">
    <property type="protein sequence ID" value="MBQ0937179.1"/>
    <property type="molecule type" value="Genomic_DNA"/>
</dbReference>
<reference evidence="10 11" key="1">
    <citation type="submission" date="2021-04" db="EMBL/GenBank/DDBJ databases">
        <title>The genome sequence of type strain Ideonella paludis KCTC 32238.</title>
        <authorList>
            <person name="Liu Y."/>
        </authorList>
    </citation>
    <scope>NUCLEOTIDE SEQUENCE [LARGE SCALE GENOMIC DNA]</scope>
    <source>
        <strain evidence="10 11">KCTC 32238</strain>
    </source>
</reference>
<evidence type="ECO:0000259" key="9">
    <source>
        <dbReference type="Pfam" id="PF01648"/>
    </source>
</evidence>
<accession>A0ABS5E185</accession>
<dbReference type="Proteomes" id="UP000672097">
    <property type="component" value="Unassembled WGS sequence"/>
</dbReference>
<dbReference type="HAMAP" id="MF_00101">
    <property type="entry name" value="AcpS"/>
    <property type="match status" value="1"/>
</dbReference>
<dbReference type="NCBIfam" id="TIGR00516">
    <property type="entry name" value="acpS"/>
    <property type="match status" value="1"/>
</dbReference>
<dbReference type="InterPro" id="IPR037143">
    <property type="entry name" value="4-PPantetheinyl_Trfase_dom_sf"/>
</dbReference>
<dbReference type="NCBIfam" id="TIGR00556">
    <property type="entry name" value="pantethn_trn"/>
    <property type="match status" value="1"/>
</dbReference>
<evidence type="ECO:0000256" key="2">
    <source>
        <dbReference type="ARBA" id="ARBA00022679"/>
    </source>
</evidence>
<comment type="similarity">
    <text evidence="8">Belongs to the P-Pant transferase superfamily. AcpS family.</text>
</comment>
<name>A0ABS5E185_9BURK</name>
<comment type="caution">
    <text evidence="10">The sequence shown here is derived from an EMBL/GenBank/DDBJ whole genome shotgun (WGS) entry which is preliminary data.</text>
</comment>
<evidence type="ECO:0000256" key="8">
    <source>
        <dbReference type="HAMAP-Rule" id="MF_00101"/>
    </source>
</evidence>
<proteinExistence type="inferred from homology"/>
<comment type="subcellular location">
    <subcellularLocation>
        <location evidence="8">Cytoplasm</location>
    </subcellularLocation>
</comment>
<dbReference type="SUPFAM" id="SSF56214">
    <property type="entry name" value="4'-phosphopantetheinyl transferase"/>
    <property type="match status" value="1"/>
</dbReference>
<dbReference type="InterPro" id="IPR002582">
    <property type="entry name" value="ACPS"/>
</dbReference>
<evidence type="ECO:0000256" key="1">
    <source>
        <dbReference type="ARBA" id="ARBA00022516"/>
    </source>
</evidence>
<evidence type="ECO:0000256" key="3">
    <source>
        <dbReference type="ARBA" id="ARBA00022723"/>
    </source>
</evidence>
<keyword evidence="2 8" id="KW-0808">Transferase</keyword>
<feature type="binding site" evidence="8">
    <location>
        <position position="25"/>
    </location>
    <ligand>
        <name>Mg(2+)</name>
        <dbReference type="ChEBI" id="CHEBI:18420"/>
    </ligand>
</feature>
<dbReference type="EC" id="2.7.8.7" evidence="8"/>
<keyword evidence="7 8" id="KW-0275">Fatty acid biosynthesis</keyword>
<evidence type="ECO:0000256" key="7">
    <source>
        <dbReference type="ARBA" id="ARBA00023160"/>
    </source>
</evidence>